<reference evidence="1" key="1">
    <citation type="submission" date="2019-11" db="EMBL/GenBank/DDBJ databases">
        <title>Studies on the baculoviruses infecting the caterpillars, Spilarctia obliqua Walker (Erebidae) and Pieris brassicae Linn. (Pieridae) (Insecta: Lepidoptera).</title>
        <authorList>
            <person name="Paul S."/>
            <person name="Arumugaperumal A."/>
            <person name="Sathiya Balasingh Thangapandi E.J.J."/>
            <person name="Sarjubala Devi H."/>
            <person name="Johnson T."/>
            <person name="Maisnam S."/>
            <person name="Krishnavel S."/>
            <person name="Soman Syamala S."/>
            <person name="Ramamoorthy S."/>
            <person name="Karthikeyan R."/>
            <person name="Subburaman C."/>
            <person name="Jeyaprakash R."/>
            <person name="Azhaguchamy M."/>
            <person name="Ramaiyer V."/>
            <person name="Sivasubramaniam S."/>
        </authorList>
    </citation>
    <scope>NUCLEOTIDE SEQUENCE</scope>
    <source>
        <strain evidence="1">Manipur</strain>
    </source>
</reference>
<organismHost>
    <name type="scientific">Pieris brassicae</name>
    <name type="common">White butterfly</name>
    <name type="synonym">Large white butterfly</name>
    <dbReference type="NCBI Taxonomy" id="7116"/>
</organismHost>
<dbReference type="GO" id="GO:0016787">
    <property type="term" value="F:hydrolase activity"/>
    <property type="evidence" value="ECO:0007669"/>
    <property type="project" value="UniProtKB-KW"/>
</dbReference>
<proteinExistence type="predicted"/>
<accession>A0A7G9U8Q0</accession>
<organism evidence="1">
    <name type="scientific">Pieris brassicae granulosis virus</name>
    <name type="common">PbGV</name>
    <name type="synonym">Pieris brassicae granulovirus</name>
    <dbReference type="NCBI Taxonomy" id="10465"/>
    <lineage>
        <taxon>Viruses</taxon>
        <taxon>Viruses incertae sedis</taxon>
        <taxon>Naldaviricetes</taxon>
        <taxon>Lefavirales</taxon>
        <taxon>Baculoviridae</taxon>
        <taxon>Betabaculovirus</taxon>
        <taxon>Betabaculovirus arrapae</taxon>
    </lineage>
</organism>
<protein>
    <submittedName>
        <fullName evidence="1">Phosphohydrolase</fullName>
    </submittedName>
</protein>
<dbReference type="EMBL" id="MN750571">
    <property type="protein sequence ID" value="QNN89481.1"/>
    <property type="molecule type" value="Genomic_DNA"/>
</dbReference>
<keyword evidence="1" id="KW-0378">Hydrolase</keyword>
<sequence>MFTSTIAHVYFKRVHVALWSLCQEDYYLFLQEKYKFDKNVIKTLHQQAIIENNEKYKSCSLFRNGCPKFLEQLGCAPFEFETQHIQESFADHPDYVYVIQAAFGMCYTSSVTGGSKNNQTMTSFYFNLQSCLFWSNGALFYC</sequence>
<name>A0A7G9U8Q0_GVPB</name>
<evidence type="ECO:0000313" key="1">
    <source>
        <dbReference type="EMBL" id="QNN89481.1"/>
    </source>
</evidence>